<accession>A0A0N0DEN4</accession>
<comment type="caution">
    <text evidence="2">The sequence shown here is derived from an EMBL/GenBank/DDBJ whole genome shotgun (WGS) entry which is preliminary data.</text>
</comment>
<proteinExistence type="predicted"/>
<feature type="region of interest" description="Disordered" evidence="1">
    <location>
        <begin position="41"/>
        <end position="150"/>
    </location>
</feature>
<evidence type="ECO:0000313" key="3">
    <source>
        <dbReference type="Proteomes" id="UP000037904"/>
    </source>
</evidence>
<evidence type="ECO:0000313" key="2">
    <source>
        <dbReference type="EMBL" id="KPA41394.1"/>
    </source>
</evidence>
<feature type="compositionally biased region" description="Basic residues" evidence="1">
    <location>
        <begin position="61"/>
        <end position="80"/>
    </location>
</feature>
<protein>
    <submittedName>
        <fullName evidence="2">Uncharacterized protein</fullName>
    </submittedName>
</protein>
<name>A0A0N0DEN4_FUSLA</name>
<dbReference type="AlphaFoldDB" id="A0A0N0DEN4"/>
<gene>
    <name evidence="2" type="ORF">FLAG1_05714</name>
</gene>
<sequence>MNSGIDDPPLPSSWAEITVLKILFPDDFFVSKHAVAAQEKFPEANIESWKLNEKGPTSARGWKKNPFRSSRQRPGKKALKNKPAQDTTGLLKRPRSSGATEDIEGEANPFKKLRLASQNPAEDVEDAVAGRGTSKQATPSLPDEPGDSEDFNEFWNEFDDKLDTIRRAAKEGTEITPRMLDGLRKAHLDEVKKQHPDEIFKNIDKQHARELRHIRVRYEVVIATWLRGIASGVKCLQSTRRELSMLSDHKE</sequence>
<keyword evidence="3" id="KW-1185">Reference proteome</keyword>
<dbReference type="Proteomes" id="UP000037904">
    <property type="component" value="Unassembled WGS sequence"/>
</dbReference>
<organism evidence="2 3">
    <name type="scientific">Fusarium langsethiae</name>
    <dbReference type="NCBI Taxonomy" id="179993"/>
    <lineage>
        <taxon>Eukaryota</taxon>
        <taxon>Fungi</taxon>
        <taxon>Dikarya</taxon>
        <taxon>Ascomycota</taxon>
        <taxon>Pezizomycotina</taxon>
        <taxon>Sordariomycetes</taxon>
        <taxon>Hypocreomycetidae</taxon>
        <taxon>Hypocreales</taxon>
        <taxon>Nectriaceae</taxon>
        <taxon>Fusarium</taxon>
    </lineage>
</organism>
<evidence type="ECO:0000256" key="1">
    <source>
        <dbReference type="SAM" id="MobiDB-lite"/>
    </source>
</evidence>
<reference evidence="2 3" key="1">
    <citation type="submission" date="2015-04" db="EMBL/GenBank/DDBJ databases">
        <title>The draft genome sequence of Fusarium langsethiae, a T-2/HT-2 mycotoxin producer.</title>
        <authorList>
            <person name="Lysoe E."/>
            <person name="Divon H.H."/>
            <person name="Terzi V."/>
            <person name="Orru L."/>
            <person name="Lamontanara A."/>
            <person name="Kolseth A.-K."/>
            <person name="Frandsen R.J."/>
            <person name="Nielsen K."/>
            <person name="Thrane U."/>
        </authorList>
    </citation>
    <scope>NUCLEOTIDE SEQUENCE [LARGE SCALE GENOMIC DNA]</scope>
    <source>
        <strain evidence="2 3">Fl201059</strain>
    </source>
</reference>
<dbReference type="EMBL" id="JXCE01000098">
    <property type="protein sequence ID" value="KPA41394.1"/>
    <property type="molecule type" value="Genomic_DNA"/>
</dbReference>